<proteinExistence type="predicted"/>
<evidence type="ECO:0000313" key="1">
    <source>
        <dbReference type="EMBL" id="SVC62062.1"/>
    </source>
</evidence>
<dbReference type="GO" id="GO:0020037">
    <property type="term" value="F:heme binding"/>
    <property type="evidence" value="ECO:0007669"/>
    <property type="project" value="InterPro"/>
</dbReference>
<dbReference type="AlphaFoldDB" id="A0A382NQP8"/>
<sequence length="140" mass="15849">MIGSSDYSASEGESISAMFRCLFGGYLYYTLATAALADDRVLQGFDLARELCARCHVIGDYNRLGGIGNSPSFQWMVKADDWRERFDSFYARRPHPVFVRMAGYDKWSDADPYYPPFTITVEEIKLISIYVATLSLPGEK</sequence>
<evidence type="ECO:0008006" key="2">
    <source>
        <dbReference type="Google" id="ProtNLM"/>
    </source>
</evidence>
<organism evidence="1">
    <name type="scientific">marine metagenome</name>
    <dbReference type="NCBI Taxonomy" id="408172"/>
    <lineage>
        <taxon>unclassified sequences</taxon>
        <taxon>metagenomes</taxon>
        <taxon>ecological metagenomes</taxon>
    </lineage>
</organism>
<dbReference type="GO" id="GO:0009055">
    <property type="term" value="F:electron transfer activity"/>
    <property type="evidence" value="ECO:0007669"/>
    <property type="project" value="InterPro"/>
</dbReference>
<dbReference type="EMBL" id="UINC01101335">
    <property type="protein sequence ID" value="SVC62062.1"/>
    <property type="molecule type" value="Genomic_DNA"/>
</dbReference>
<reference evidence="1" key="1">
    <citation type="submission" date="2018-05" db="EMBL/GenBank/DDBJ databases">
        <authorList>
            <person name="Lanie J.A."/>
            <person name="Ng W.-L."/>
            <person name="Kazmierczak K.M."/>
            <person name="Andrzejewski T.M."/>
            <person name="Davidsen T.M."/>
            <person name="Wayne K.J."/>
            <person name="Tettelin H."/>
            <person name="Glass J.I."/>
            <person name="Rusch D."/>
            <person name="Podicherti R."/>
            <person name="Tsui H.-C.T."/>
            <person name="Winkler M.E."/>
        </authorList>
    </citation>
    <scope>NUCLEOTIDE SEQUENCE</scope>
</reference>
<dbReference type="SUPFAM" id="SSF46626">
    <property type="entry name" value="Cytochrome c"/>
    <property type="match status" value="1"/>
</dbReference>
<protein>
    <recommendedName>
        <fullName evidence="2">Cytochrome c domain-containing protein</fullName>
    </recommendedName>
</protein>
<name>A0A382NQP8_9ZZZZ</name>
<dbReference type="InterPro" id="IPR036909">
    <property type="entry name" value="Cyt_c-like_dom_sf"/>
</dbReference>
<accession>A0A382NQP8</accession>
<gene>
    <name evidence="1" type="ORF">METZ01_LOCUS314916</name>
</gene>